<reference evidence="2 3" key="1">
    <citation type="submission" date="2020-05" db="EMBL/GenBank/DDBJ databases">
        <authorList>
            <person name="Mo P."/>
        </authorList>
    </citation>
    <scope>NUCLEOTIDE SEQUENCE [LARGE SCALE GENOMIC DNA]</scope>
    <source>
        <strain evidence="2 3">Gen01</strain>
    </source>
</reference>
<organism evidence="2 3">
    <name type="scientific">Pseudonocardia broussonetiae</name>
    <dbReference type="NCBI Taxonomy" id="2736640"/>
    <lineage>
        <taxon>Bacteria</taxon>
        <taxon>Bacillati</taxon>
        <taxon>Actinomycetota</taxon>
        <taxon>Actinomycetes</taxon>
        <taxon>Pseudonocardiales</taxon>
        <taxon>Pseudonocardiaceae</taxon>
        <taxon>Pseudonocardia</taxon>
    </lineage>
</organism>
<dbReference type="RefSeq" id="WP_172154636.1">
    <property type="nucleotide sequence ID" value="NZ_CP053564.1"/>
</dbReference>
<feature type="chain" id="PRO_5026662968" description="DUF320 domain-containing protein" evidence="1">
    <location>
        <begin position="27"/>
        <end position="144"/>
    </location>
</feature>
<dbReference type="Proteomes" id="UP000505377">
    <property type="component" value="Chromosome"/>
</dbReference>
<evidence type="ECO:0008006" key="4">
    <source>
        <dbReference type="Google" id="ProtNLM"/>
    </source>
</evidence>
<accession>A0A6M6JDM8</accession>
<evidence type="ECO:0000256" key="1">
    <source>
        <dbReference type="SAM" id="SignalP"/>
    </source>
</evidence>
<proteinExistence type="predicted"/>
<protein>
    <recommendedName>
        <fullName evidence="4">DUF320 domain-containing protein</fullName>
    </recommendedName>
</protein>
<keyword evidence="1" id="KW-0732">Signal</keyword>
<name>A0A6M6JDM8_9PSEU</name>
<evidence type="ECO:0000313" key="3">
    <source>
        <dbReference type="Proteomes" id="UP000505377"/>
    </source>
</evidence>
<feature type="signal peptide" evidence="1">
    <location>
        <begin position="1"/>
        <end position="26"/>
    </location>
</feature>
<evidence type="ECO:0000313" key="2">
    <source>
        <dbReference type="EMBL" id="QJY45037.1"/>
    </source>
</evidence>
<sequence length="144" mass="14501">MRLLTIGGATGLALAAVIAAAPAASAQPQEGLVNVNVEDVVLQVPIGVAANVCDLNVAVLAQLGPDEAAECDATVEQFPVAYQPDTPTGPQDGLVNVNVEDVVLQVPIGVAANVCDLDVAVLAELGPDDAADCDATIDQFPTAF</sequence>
<dbReference type="AlphaFoldDB" id="A0A6M6JDM8"/>
<keyword evidence="3" id="KW-1185">Reference proteome</keyword>
<gene>
    <name evidence="2" type="ORF">HOP40_03670</name>
</gene>
<dbReference type="EMBL" id="CP053564">
    <property type="protein sequence ID" value="QJY45037.1"/>
    <property type="molecule type" value="Genomic_DNA"/>
</dbReference>
<dbReference type="KEGG" id="pbro:HOP40_03670"/>